<keyword evidence="2" id="KW-1185">Reference proteome</keyword>
<accession>A0ABQ4TQR1</accession>
<sequence>MTKPAATIIDGAAKAIDAILDSLERIPPIQRP</sequence>
<gene>
    <name evidence="1" type="ORF">EKPJFOCH_3468</name>
</gene>
<name>A0ABQ4TQR1_9HYPH</name>
<proteinExistence type="predicted"/>
<evidence type="ECO:0000313" key="2">
    <source>
        <dbReference type="Proteomes" id="UP001055101"/>
    </source>
</evidence>
<dbReference type="Proteomes" id="UP001055101">
    <property type="component" value="Unassembled WGS sequence"/>
</dbReference>
<organism evidence="1 2">
    <name type="scientific">Methylobacterium thuringiense</name>
    <dbReference type="NCBI Taxonomy" id="1003091"/>
    <lineage>
        <taxon>Bacteria</taxon>
        <taxon>Pseudomonadati</taxon>
        <taxon>Pseudomonadota</taxon>
        <taxon>Alphaproteobacteria</taxon>
        <taxon>Hyphomicrobiales</taxon>
        <taxon>Methylobacteriaceae</taxon>
        <taxon>Methylobacterium</taxon>
    </lineage>
</organism>
<reference evidence="1" key="2">
    <citation type="submission" date="2021-08" db="EMBL/GenBank/DDBJ databases">
        <authorList>
            <person name="Tani A."/>
            <person name="Ola A."/>
            <person name="Ogura Y."/>
            <person name="Katsura K."/>
            <person name="Hayashi T."/>
        </authorList>
    </citation>
    <scope>NUCLEOTIDE SEQUENCE</scope>
    <source>
        <strain evidence="1">DSM 23674</strain>
    </source>
</reference>
<reference evidence="1" key="1">
    <citation type="journal article" date="2021" name="Front. Microbiol.">
        <title>Comprehensive Comparative Genomics and Phenotyping of Methylobacterium Species.</title>
        <authorList>
            <person name="Alessa O."/>
            <person name="Ogura Y."/>
            <person name="Fujitani Y."/>
            <person name="Takami H."/>
            <person name="Hayashi T."/>
            <person name="Sahin N."/>
            <person name="Tani A."/>
        </authorList>
    </citation>
    <scope>NUCLEOTIDE SEQUENCE</scope>
    <source>
        <strain evidence="1">DSM 23674</strain>
    </source>
</reference>
<comment type="caution">
    <text evidence="1">The sequence shown here is derived from an EMBL/GenBank/DDBJ whole genome shotgun (WGS) entry which is preliminary data.</text>
</comment>
<dbReference type="EMBL" id="BPRA01000015">
    <property type="protein sequence ID" value="GJE56958.1"/>
    <property type="molecule type" value="Genomic_DNA"/>
</dbReference>
<evidence type="ECO:0000313" key="1">
    <source>
        <dbReference type="EMBL" id="GJE56958.1"/>
    </source>
</evidence>
<protein>
    <submittedName>
        <fullName evidence="1">Uncharacterized protein</fullName>
    </submittedName>
</protein>